<dbReference type="AlphaFoldDB" id="U5C737"/>
<gene>
    <name evidence="1" type="ORF">P872_00460</name>
</gene>
<evidence type="ECO:0000313" key="2">
    <source>
        <dbReference type="Proteomes" id="UP000016843"/>
    </source>
</evidence>
<accession>U5C737</accession>
<protein>
    <submittedName>
        <fullName evidence="1">Uncharacterized protein</fullName>
    </submittedName>
</protein>
<dbReference type="EMBL" id="AWXR01000007">
    <property type="protein sequence ID" value="ERM84012.1"/>
    <property type="molecule type" value="Genomic_DNA"/>
</dbReference>
<keyword evidence="2" id="KW-1185">Reference proteome</keyword>
<proteinExistence type="predicted"/>
<comment type="caution">
    <text evidence="1">The sequence shown here is derived from an EMBL/GenBank/DDBJ whole genome shotgun (WGS) entry which is preliminary data.</text>
</comment>
<dbReference type="Proteomes" id="UP000016843">
    <property type="component" value="Unassembled WGS sequence"/>
</dbReference>
<reference evidence="1 2" key="1">
    <citation type="journal article" date="2013" name="Genome Announc.">
        <title>Draft Genome Sequence of the Psychrophilic and Alkaliphilic Rhodonellum psychrophilum Strain GCM71T.</title>
        <authorList>
            <person name="Hauptmann A.L."/>
            <person name="Glaring M.A."/>
            <person name="Hallin P.F."/>
            <person name="Prieme A."/>
            <person name="Stougaard P."/>
        </authorList>
    </citation>
    <scope>NUCLEOTIDE SEQUENCE [LARGE SCALE GENOMIC DNA]</scope>
    <source>
        <strain evidence="1 2">GCM71</strain>
    </source>
</reference>
<organism evidence="1 2">
    <name type="scientific">Rhodonellum psychrophilum GCM71 = DSM 17998</name>
    <dbReference type="NCBI Taxonomy" id="1123057"/>
    <lineage>
        <taxon>Bacteria</taxon>
        <taxon>Pseudomonadati</taxon>
        <taxon>Bacteroidota</taxon>
        <taxon>Cytophagia</taxon>
        <taxon>Cytophagales</taxon>
        <taxon>Cytophagaceae</taxon>
        <taxon>Rhodonellum</taxon>
    </lineage>
</organism>
<sequence>MDEVVELANRITIGIKTYFKSRGYFMGNERLDICISL</sequence>
<name>U5C737_9BACT</name>
<evidence type="ECO:0000313" key="1">
    <source>
        <dbReference type="EMBL" id="ERM84012.1"/>
    </source>
</evidence>